<dbReference type="SUPFAM" id="SSF53474">
    <property type="entry name" value="alpha/beta-Hydrolases"/>
    <property type="match status" value="1"/>
</dbReference>
<evidence type="ECO:0000256" key="1">
    <source>
        <dbReference type="SAM" id="MobiDB-lite"/>
    </source>
</evidence>
<evidence type="ECO:0000313" key="4">
    <source>
        <dbReference type="Proteomes" id="UP000192927"/>
    </source>
</evidence>
<evidence type="ECO:0000259" key="2">
    <source>
        <dbReference type="Pfam" id="PF13191"/>
    </source>
</evidence>
<dbReference type="InterPro" id="IPR021842">
    <property type="entry name" value="DUF3435"/>
</dbReference>
<protein>
    <recommendedName>
        <fullName evidence="2">Orc1-like AAA ATPase domain-containing protein</fullName>
    </recommendedName>
</protein>
<dbReference type="InterPro" id="IPR027417">
    <property type="entry name" value="P-loop_NTPase"/>
</dbReference>
<name>A0A1W5CZ43_9LECA</name>
<dbReference type="Proteomes" id="UP000192927">
    <property type="component" value="Unassembled WGS sequence"/>
</dbReference>
<accession>A0A1W5CZ43</accession>
<dbReference type="Pfam" id="PF13191">
    <property type="entry name" value="AAA_16"/>
    <property type="match status" value="1"/>
</dbReference>
<dbReference type="SUPFAM" id="SSF52540">
    <property type="entry name" value="P-loop containing nucleoside triphosphate hydrolases"/>
    <property type="match status" value="1"/>
</dbReference>
<dbReference type="InterPro" id="IPR041664">
    <property type="entry name" value="AAA_16"/>
</dbReference>
<keyword evidence="4" id="KW-1185">Reference proteome</keyword>
<dbReference type="EMBL" id="FWEW01000900">
    <property type="protein sequence ID" value="SLM36116.1"/>
    <property type="molecule type" value="Genomic_DNA"/>
</dbReference>
<organism evidence="3 4">
    <name type="scientific">Lasallia pustulata</name>
    <dbReference type="NCBI Taxonomy" id="136370"/>
    <lineage>
        <taxon>Eukaryota</taxon>
        <taxon>Fungi</taxon>
        <taxon>Dikarya</taxon>
        <taxon>Ascomycota</taxon>
        <taxon>Pezizomycotina</taxon>
        <taxon>Lecanoromycetes</taxon>
        <taxon>OSLEUM clade</taxon>
        <taxon>Umbilicariomycetidae</taxon>
        <taxon>Umbilicariales</taxon>
        <taxon>Umbilicariaceae</taxon>
        <taxon>Lasallia</taxon>
    </lineage>
</organism>
<dbReference type="PANTHER" id="PTHR37535:SF3">
    <property type="entry name" value="FLUG DOMAIN-CONTAINING PROTEIN"/>
    <property type="match status" value="1"/>
</dbReference>
<dbReference type="Gene3D" id="3.40.50.300">
    <property type="entry name" value="P-loop containing nucleotide triphosphate hydrolases"/>
    <property type="match status" value="1"/>
</dbReference>
<dbReference type="InterPro" id="IPR029058">
    <property type="entry name" value="AB_hydrolase_fold"/>
</dbReference>
<sequence>MGRAQRPKGRKPPSFYLEQRAQLAAQGKKPPKLADNTKKGLASILKKWGRFCSEFGYNPETFLTDAQVPDFKLFWKWTMDRYNRIGVDSSLKNYWRVLRMHALDKADRDFDPRERRDIRNYINLLIDEVKIEEPDGLDVPTDDTAVASAQGGRRAVNDIKMDASNQVKSNRNGDFNTPWDSHGDSDSDSGCLYNCDEYCDTDDDCDAGPEATRSFKTLVIGGGEDDPLFSLLGHFISLAVHDDAFEATYAKNIENMIRVKRSSGRKSLTLKWKSRVLDLPVFREPLRSAREVGTSPTEPLLASTWIRYLKQLGQKAGFQQSFTQYGLRRGLLNVVNNSAPASVRDQIFAHKQGAVGYYLDQEIRFYTESCYLGKPSSEVVQKMARLASLTANANAPRELSSEQKAKLIQHPQVIRLDQRNKALTAQIHAAGYKTICDAEGTSLFKEKKKVEARPGDGLSDREELRRRIQAIKARADLCNRREIQRRGQPKSTAKQEESEGAVKESKEDAKEKFPMVCRPTQCLFCLGDERLPDLHRVFDIVAVHGLNGHREKTWTTNNVNWLRDLLPSDIPNARILSWGYPANTHSTSQISGQYLYDHARTLVSDLWLKRRLTKTRTRPIIFIAHSLGGIVLKSALIHSEAARRGALEEHRSIKLSTYGILFMGTPHQGGSGVHLGELMLQVASIFVTADDKILKHLERDSEWLQQQLGQYAPISNDFVTKLAYEMFPTRLALGKEIMVVPQASAIVPGATNAEPVAIPADHLNMVRFDSRQNGGYETVSGHLQLLAEEAPEAIGARWEEQDRIRKAQANVKEDFTVPFSLSGIPETENFVGRKEELAKIKEAFQGDGSQRTVVLLHGLGGIGKTQLAVTFVKEHRDTYSAIFWLNGKNEDTLKQSFAVMANRLYKEHPSSALLRTAAEAKDVDQIVVLIRQWLSAKENHRWMLVFDNIDNPKLAGNEDSQAYDVRLYFPEAYQGSILITTRSSRLKIGKVVSVRKLVDIRESIAILTSTSGRVNLDRGIHIVVLVQGFYN</sequence>
<evidence type="ECO:0000313" key="3">
    <source>
        <dbReference type="EMBL" id="SLM36116.1"/>
    </source>
</evidence>
<dbReference type="PANTHER" id="PTHR37535">
    <property type="entry name" value="FLUG DOMAIN PROTEIN"/>
    <property type="match status" value="1"/>
</dbReference>
<feature type="compositionally biased region" description="Basic and acidic residues" evidence="1">
    <location>
        <begin position="493"/>
        <end position="510"/>
    </location>
</feature>
<dbReference type="Pfam" id="PF11917">
    <property type="entry name" value="DUF3435"/>
    <property type="match status" value="1"/>
</dbReference>
<reference evidence="4" key="1">
    <citation type="submission" date="2017-03" db="EMBL/GenBank/DDBJ databases">
        <authorList>
            <person name="Sharma R."/>
            <person name="Thines M."/>
        </authorList>
    </citation>
    <scope>NUCLEOTIDE SEQUENCE [LARGE SCALE GENOMIC DNA]</scope>
</reference>
<feature type="domain" description="Orc1-like AAA ATPase" evidence="2">
    <location>
        <begin position="829"/>
        <end position="951"/>
    </location>
</feature>
<dbReference type="AlphaFoldDB" id="A0A1W5CZ43"/>
<feature type="region of interest" description="Disordered" evidence="1">
    <location>
        <begin position="481"/>
        <end position="510"/>
    </location>
</feature>
<dbReference type="Gene3D" id="3.40.50.1820">
    <property type="entry name" value="alpha/beta hydrolase"/>
    <property type="match status" value="1"/>
</dbReference>
<proteinExistence type="predicted"/>